<sequence length="320" mass="35679">MEIIIEEISKGHKLIGRHKYAQSSVHIGRGYHNDIIVSDPHVCAEHLTIDYDGEHWKINDLNSVNGSFIGQGKQAANGHIVNSGDVISIGNSQIRLIFPNHPVDTSIPFSAFESLINLARHPLVVIASIVLFALATGWLTFLENAKEVNFTQLLVPAIKLTLAFCIWPSIIALISHLTKNDARVLHQIGICFIFFLLLMVTDAIQALTYFNTSSNWPVAWFVNLLPIVLAFCMFWLNCYVGFHMSKARRITAAASLTILFFGGSALLQMSKRPEFNPRPQYNATILPPAYLISSSSSVDDFIKDADKLFEKAQKKANDEK</sequence>
<keyword evidence="1" id="KW-0812">Transmembrane</keyword>
<proteinExistence type="predicted"/>
<feature type="transmembrane region" description="Helical" evidence="1">
    <location>
        <begin position="123"/>
        <end position="141"/>
    </location>
</feature>
<dbReference type="Pfam" id="PF00498">
    <property type="entry name" value="FHA"/>
    <property type="match status" value="1"/>
</dbReference>
<feature type="domain" description="FHA" evidence="2">
    <location>
        <begin position="25"/>
        <end position="74"/>
    </location>
</feature>
<feature type="transmembrane region" description="Helical" evidence="1">
    <location>
        <begin position="188"/>
        <end position="210"/>
    </location>
</feature>
<evidence type="ECO:0000313" key="4">
    <source>
        <dbReference type="Proteomes" id="UP000568664"/>
    </source>
</evidence>
<dbReference type="AlphaFoldDB" id="A0A7Y0L9J4"/>
<dbReference type="SUPFAM" id="SSF49879">
    <property type="entry name" value="SMAD/FHA domain"/>
    <property type="match status" value="1"/>
</dbReference>
<keyword evidence="1" id="KW-1133">Transmembrane helix</keyword>
<reference evidence="3 4" key="1">
    <citation type="submission" date="2020-04" db="EMBL/GenBank/DDBJ databases">
        <title>Thalassotalea sp. M1531, isolated from the surface of marine red alga.</title>
        <authorList>
            <person name="Pang L."/>
            <person name="Lu D.-C."/>
        </authorList>
    </citation>
    <scope>NUCLEOTIDE SEQUENCE [LARGE SCALE GENOMIC DNA]</scope>
    <source>
        <strain evidence="3 4">M1531</strain>
    </source>
</reference>
<comment type="caution">
    <text evidence="3">The sequence shown here is derived from an EMBL/GenBank/DDBJ whole genome shotgun (WGS) entry which is preliminary data.</text>
</comment>
<dbReference type="InterPro" id="IPR000253">
    <property type="entry name" value="FHA_dom"/>
</dbReference>
<protein>
    <submittedName>
        <fullName evidence="3">FHA domain-containing protein</fullName>
    </submittedName>
</protein>
<keyword evidence="4" id="KW-1185">Reference proteome</keyword>
<name>A0A7Y0L9J4_9GAMM</name>
<dbReference type="Proteomes" id="UP000568664">
    <property type="component" value="Unassembled WGS sequence"/>
</dbReference>
<evidence type="ECO:0000259" key="2">
    <source>
        <dbReference type="PROSITE" id="PS50006"/>
    </source>
</evidence>
<organism evidence="3 4">
    <name type="scientific">Thalassotalea algicola</name>
    <dbReference type="NCBI Taxonomy" id="2716224"/>
    <lineage>
        <taxon>Bacteria</taxon>
        <taxon>Pseudomonadati</taxon>
        <taxon>Pseudomonadota</taxon>
        <taxon>Gammaproteobacteria</taxon>
        <taxon>Alteromonadales</taxon>
        <taxon>Colwelliaceae</taxon>
        <taxon>Thalassotalea</taxon>
    </lineage>
</organism>
<dbReference type="InterPro" id="IPR008984">
    <property type="entry name" value="SMAD_FHA_dom_sf"/>
</dbReference>
<feature type="transmembrane region" description="Helical" evidence="1">
    <location>
        <begin position="250"/>
        <end position="269"/>
    </location>
</feature>
<keyword evidence="1" id="KW-0472">Membrane</keyword>
<dbReference type="Gene3D" id="2.60.200.20">
    <property type="match status" value="1"/>
</dbReference>
<feature type="transmembrane region" description="Helical" evidence="1">
    <location>
        <begin position="216"/>
        <end position="238"/>
    </location>
</feature>
<dbReference type="CDD" id="cd00060">
    <property type="entry name" value="FHA"/>
    <property type="match status" value="1"/>
</dbReference>
<evidence type="ECO:0000313" key="3">
    <source>
        <dbReference type="EMBL" id="NMP30463.1"/>
    </source>
</evidence>
<feature type="transmembrane region" description="Helical" evidence="1">
    <location>
        <begin position="153"/>
        <end position="176"/>
    </location>
</feature>
<dbReference type="PROSITE" id="PS50006">
    <property type="entry name" value="FHA_DOMAIN"/>
    <property type="match status" value="1"/>
</dbReference>
<dbReference type="EMBL" id="JABBXH010000001">
    <property type="protein sequence ID" value="NMP30463.1"/>
    <property type="molecule type" value="Genomic_DNA"/>
</dbReference>
<dbReference type="RefSeq" id="WP_169073768.1">
    <property type="nucleotide sequence ID" value="NZ_JABBXH010000001.1"/>
</dbReference>
<evidence type="ECO:0000256" key="1">
    <source>
        <dbReference type="SAM" id="Phobius"/>
    </source>
</evidence>
<gene>
    <name evidence="3" type="ORF">HII17_02710</name>
</gene>
<accession>A0A7Y0L9J4</accession>